<evidence type="ECO:0000313" key="7">
    <source>
        <dbReference type="EMBL" id="CAD7279074.1"/>
    </source>
</evidence>
<dbReference type="InterPro" id="IPR055473">
    <property type="entry name" value="DUF7045"/>
</dbReference>
<dbReference type="Pfam" id="PF23070">
    <property type="entry name" value="DUF7043"/>
    <property type="match status" value="1"/>
</dbReference>
<feature type="compositionally biased region" description="Polar residues" evidence="1">
    <location>
        <begin position="485"/>
        <end position="494"/>
    </location>
</feature>
<dbReference type="Proteomes" id="UP000678499">
    <property type="component" value="Unassembled WGS sequence"/>
</dbReference>
<feature type="compositionally biased region" description="Low complexity" evidence="1">
    <location>
        <begin position="782"/>
        <end position="796"/>
    </location>
</feature>
<feature type="compositionally biased region" description="Basic and acidic residues" evidence="1">
    <location>
        <begin position="733"/>
        <end position="752"/>
    </location>
</feature>
<dbReference type="Pfam" id="PF23069">
    <property type="entry name" value="DUF7042"/>
    <property type="match status" value="1"/>
</dbReference>
<evidence type="ECO:0000259" key="3">
    <source>
        <dbReference type="Pfam" id="PF23069"/>
    </source>
</evidence>
<feature type="domain" description="DUF7044" evidence="5">
    <location>
        <begin position="23"/>
        <end position="126"/>
    </location>
</feature>
<protein>
    <submittedName>
        <fullName evidence="7">Uncharacterized protein</fullName>
    </submittedName>
</protein>
<reference evidence="7" key="1">
    <citation type="submission" date="2020-11" db="EMBL/GenBank/DDBJ databases">
        <authorList>
            <person name="Tran Van P."/>
        </authorList>
    </citation>
    <scope>NUCLEOTIDE SEQUENCE</scope>
</reference>
<evidence type="ECO:0000313" key="8">
    <source>
        <dbReference type="Proteomes" id="UP000678499"/>
    </source>
</evidence>
<dbReference type="Pfam" id="PF23073">
    <property type="entry name" value="DUF7045"/>
    <property type="match status" value="1"/>
</dbReference>
<feature type="region of interest" description="Disordered" evidence="1">
    <location>
        <begin position="905"/>
        <end position="978"/>
    </location>
</feature>
<dbReference type="PANTHER" id="PTHR22255:SF4">
    <property type="entry name" value="CATION-INDEPENDENT MANNOSE-6-PHOSPHATE RECEPTOR"/>
    <property type="match status" value="1"/>
</dbReference>
<feature type="compositionally biased region" description="Low complexity" evidence="1">
    <location>
        <begin position="565"/>
        <end position="582"/>
    </location>
</feature>
<name>A0A7R9BR37_9CRUS</name>
<feature type="compositionally biased region" description="Basic and acidic residues" evidence="1">
    <location>
        <begin position="448"/>
        <end position="466"/>
    </location>
</feature>
<feature type="compositionally biased region" description="Basic and acidic residues" evidence="1">
    <location>
        <begin position="816"/>
        <end position="829"/>
    </location>
</feature>
<dbReference type="AlphaFoldDB" id="A0A7R9BR37"/>
<feature type="compositionally biased region" description="Pro residues" evidence="1">
    <location>
        <begin position="923"/>
        <end position="941"/>
    </location>
</feature>
<dbReference type="EMBL" id="CAJPEX010001464">
    <property type="protein sequence ID" value="CAG0919226.1"/>
    <property type="molecule type" value="Genomic_DNA"/>
</dbReference>
<dbReference type="InterPro" id="IPR055470">
    <property type="entry name" value="DUF7042"/>
</dbReference>
<accession>A0A7R9BR37</accession>
<feature type="domain" description="DUF7043" evidence="4">
    <location>
        <begin position="291"/>
        <end position="393"/>
    </location>
</feature>
<feature type="compositionally biased region" description="Pro residues" evidence="1">
    <location>
        <begin position="799"/>
        <end position="815"/>
    </location>
</feature>
<evidence type="ECO:0000259" key="6">
    <source>
        <dbReference type="Pfam" id="PF23073"/>
    </source>
</evidence>
<feature type="domain" description="DUF7045" evidence="6">
    <location>
        <begin position="838"/>
        <end position="892"/>
    </location>
</feature>
<dbReference type="EMBL" id="OA883501">
    <property type="protein sequence ID" value="CAD7279074.1"/>
    <property type="molecule type" value="Genomic_DNA"/>
</dbReference>
<sequence length="978" mass="109770">MRWLNIQVFLLQALAQVDFGEANCSFPRVILGLYDTQEPNSVQTGTLEYTEFSVNSNSMSNFGSCVEKLGSNFILLQQPGNCFRCVRIEFRTKNIVQLYTKISQDSSFNVPCFQDKESAKNACPSSSDSPQTFEEITLYRKTGFTNEGQESAVEKTFCPIAGQFEFVYRNTRLPTTGILPRVEACDRPTSLASNCPFGFGLTFDYQGCSFPDKRESFQCLGEWSGSNGGTYFALEDMQNGSPKYRCGMLREEQGLIFMSMATDSSCRHGLRSADDGGETWMLKQVNVPPSSTSCTFPTWSQGVWKDLEVTPGKITYKQTGQFQTLSMSCMQEYNLVPGMFFVQAYSSCGEEMFSCMWFKQRHKNILDIQMSPPTKTMNWTACAAHDQQTFNAWSSHPKLNPEEATCAFSAGEWVGADPNKPGQCVEVITDCRTSHSFMYTVIQCPDGPDKLLKGKDQKPVHRHSAESEIPIRTPPATRDERPSITGGTDWSNLFATRKNPAGQRPQQQPPSGMQSRAQVKEVPSGQVPRRRRPQKPQTEQPAAPGSMRQAPRPIWRSRRETNSASDTNSTIDTNLTDSDNLTDNSTISVEWLSTDEKTGNSSDELPSAKFSQYVQLRGYDRNPSRSFGQPYDPLQFHRDDYSSRRVTTPAPYNPRAPWHRAPSAEQSDVEDRHPALSRPGRWQDTPKKEPESPKFAQDDDIPFLEPGWSERKKTTSAPNRVETHAKGPNYFEYDLRQQPDGGHGGDHGDRPWQHPVIQPRLPPPAHPDHLPTEYKFTMVGGPQQQNQQPPSFHDQQWAPPQPPPQPPTTPSPPPVLHREYPPLQPEKKISPRQFFIGEEERYKCSGHWEEQGVTMAYAREMESSNFECLVVKTLSEDHILLQFSGETCQRNAAQLDSSFSSISLRRKGTSCPENRPTVAPSVPVRPPSVPVRQPIVPPARPPASAAVPPTGLPKLTPPRRQPQQPQPPLTELASSDEK</sequence>
<dbReference type="Pfam" id="PF23071">
    <property type="entry name" value="DUF7044"/>
    <property type="match status" value="1"/>
</dbReference>
<dbReference type="PANTHER" id="PTHR22255">
    <property type="entry name" value="LP06548P"/>
    <property type="match status" value="1"/>
</dbReference>
<dbReference type="InterPro" id="IPR055472">
    <property type="entry name" value="DUF7044"/>
</dbReference>
<organism evidence="7">
    <name type="scientific">Notodromas monacha</name>
    <dbReference type="NCBI Taxonomy" id="399045"/>
    <lineage>
        <taxon>Eukaryota</taxon>
        <taxon>Metazoa</taxon>
        <taxon>Ecdysozoa</taxon>
        <taxon>Arthropoda</taxon>
        <taxon>Crustacea</taxon>
        <taxon>Oligostraca</taxon>
        <taxon>Ostracoda</taxon>
        <taxon>Podocopa</taxon>
        <taxon>Podocopida</taxon>
        <taxon>Cypridocopina</taxon>
        <taxon>Cypridoidea</taxon>
        <taxon>Cyprididae</taxon>
        <taxon>Notodromas</taxon>
    </lineage>
</organism>
<feature type="domain" description="DUF7042" evidence="3">
    <location>
        <begin position="155"/>
        <end position="282"/>
    </location>
</feature>
<dbReference type="OrthoDB" id="6380161at2759"/>
<feature type="region of interest" description="Disordered" evidence="1">
    <location>
        <begin position="620"/>
        <end position="831"/>
    </location>
</feature>
<keyword evidence="8" id="KW-1185">Reference proteome</keyword>
<feature type="compositionally biased region" description="Polar residues" evidence="1">
    <location>
        <begin position="504"/>
        <end position="517"/>
    </location>
</feature>
<evidence type="ECO:0000259" key="4">
    <source>
        <dbReference type="Pfam" id="PF23070"/>
    </source>
</evidence>
<feature type="region of interest" description="Disordered" evidence="1">
    <location>
        <begin position="448"/>
        <end position="582"/>
    </location>
</feature>
<evidence type="ECO:0000259" key="5">
    <source>
        <dbReference type="Pfam" id="PF23071"/>
    </source>
</evidence>
<evidence type="ECO:0000256" key="2">
    <source>
        <dbReference type="SAM" id="SignalP"/>
    </source>
</evidence>
<feature type="chain" id="PRO_5036210194" evidence="2">
    <location>
        <begin position="23"/>
        <end position="978"/>
    </location>
</feature>
<evidence type="ECO:0000256" key="1">
    <source>
        <dbReference type="SAM" id="MobiDB-lite"/>
    </source>
</evidence>
<keyword evidence="2" id="KW-0732">Signal</keyword>
<feature type="compositionally biased region" description="Pro residues" evidence="1">
    <location>
        <begin position="955"/>
        <end position="968"/>
    </location>
</feature>
<proteinExistence type="predicted"/>
<feature type="signal peptide" evidence="2">
    <location>
        <begin position="1"/>
        <end position="22"/>
    </location>
</feature>
<gene>
    <name evidence="7" type="ORF">NMOB1V02_LOCUS6757</name>
</gene>
<dbReference type="InterPro" id="IPR055471">
    <property type="entry name" value="DUF7043"/>
</dbReference>